<reference evidence="1" key="1">
    <citation type="journal article" date="2020" name="Stud. Mycol.">
        <title>101 Dothideomycetes genomes: a test case for predicting lifestyles and emergence of pathogens.</title>
        <authorList>
            <person name="Haridas S."/>
            <person name="Albert R."/>
            <person name="Binder M."/>
            <person name="Bloem J."/>
            <person name="Labutti K."/>
            <person name="Salamov A."/>
            <person name="Andreopoulos B."/>
            <person name="Baker S."/>
            <person name="Barry K."/>
            <person name="Bills G."/>
            <person name="Bluhm B."/>
            <person name="Cannon C."/>
            <person name="Castanera R."/>
            <person name="Culley D."/>
            <person name="Daum C."/>
            <person name="Ezra D."/>
            <person name="Gonzalez J."/>
            <person name="Henrissat B."/>
            <person name="Kuo A."/>
            <person name="Liang C."/>
            <person name="Lipzen A."/>
            <person name="Lutzoni F."/>
            <person name="Magnuson J."/>
            <person name="Mondo S."/>
            <person name="Nolan M."/>
            <person name="Ohm R."/>
            <person name="Pangilinan J."/>
            <person name="Park H.-J."/>
            <person name="Ramirez L."/>
            <person name="Alfaro M."/>
            <person name="Sun H."/>
            <person name="Tritt A."/>
            <person name="Yoshinaga Y."/>
            <person name="Zwiers L.-H."/>
            <person name="Turgeon B."/>
            <person name="Goodwin S."/>
            <person name="Spatafora J."/>
            <person name="Crous P."/>
            <person name="Grigoriev I."/>
        </authorList>
    </citation>
    <scope>NUCLEOTIDE SEQUENCE</scope>
    <source>
        <strain evidence="1">CBS 269.34</strain>
    </source>
</reference>
<dbReference type="Proteomes" id="UP000799750">
    <property type="component" value="Unassembled WGS sequence"/>
</dbReference>
<dbReference type="AlphaFoldDB" id="A0A6A6R392"/>
<evidence type="ECO:0008006" key="3">
    <source>
        <dbReference type="Google" id="ProtNLM"/>
    </source>
</evidence>
<keyword evidence="2" id="KW-1185">Reference proteome</keyword>
<evidence type="ECO:0000313" key="1">
    <source>
        <dbReference type="EMBL" id="KAF2497867.1"/>
    </source>
</evidence>
<sequence length="138" mass="15691">MADPLSVAASIIAVLQLTSKLISYLDDVKDAPKDRDQWAIEASNLSSLLTQLRYRCTETSSNEPWYASVRELGVHNGPLDQYKLALEDLQAKVQKGKGLKDVLHSLQWKFVKKEVKETMMRIERLKTLVQNALQLDHL</sequence>
<dbReference type="OrthoDB" id="195446at2759"/>
<evidence type="ECO:0000313" key="2">
    <source>
        <dbReference type="Proteomes" id="UP000799750"/>
    </source>
</evidence>
<protein>
    <recommendedName>
        <fullName evidence="3">Fungal N-terminal domain-containing protein</fullName>
    </recommendedName>
</protein>
<gene>
    <name evidence="1" type="ORF">BU16DRAFT_506527</name>
</gene>
<proteinExistence type="predicted"/>
<dbReference type="EMBL" id="MU004186">
    <property type="protein sequence ID" value="KAF2497867.1"/>
    <property type="molecule type" value="Genomic_DNA"/>
</dbReference>
<organism evidence="1 2">
    <name type="scientific">Lophium mytilinum</name>
    <dbReference type="NCBI Taxonomy" id="390894"/>
    <lineage>
        <taxon>Eukaryota</taxon>
        <taxon>Fungi</taxon>
        <taxon>Dikarya</taxon>
        <taxon>Ascomycota</taxon>
        <taxon>Pezizomycotina</taxon>
        <taxon>Dothideomycetes</taxon>
        <taxon>Pleosporomycetidae</taxon>
        <taxon>Mytilinidiales</taxon>
        <taxon>Mytilinidiaceae</taxon>
        <taxon>Lophium</taxon>
    </lineage>
</organism>
<name>A0A6A6R392_9PEZI</name>
<accession>A0A6A6R392</accession>